<protein>
    <submittedName>
        <fullName evidence="1">Uncharacterized protein</fullName>
    </submittedName>
</protein>
<evidence type="ECO:0000313" key="1">
    <source>
        <dbReference type="EMBL" id="BBZ60962.1"/>
    </source>
</evidence>
<dbReference type="AlphaFoldDB" id="A0AAD1IWL4"/>
<accession>A0AAD1IWL4</accession>
<reference evidence="1 2" key="1">
    <citation type="journal article" date="2019" name="Emerg. Microbes Infect.">
        <title>Comprehensive subspecies identification of 175 nontuberculous mycobacteria species based on 7547 genomic profiles.</title>
        <authorList>
            <person name="Matsumoto Y."/>
            <person name="Kinjo T."/>
            <person name="Motooka D."/>
            <person name="Nabeya D."/>
            <person name="Jung N."/>
            <person name="Uechi K."/>
            <person name="Horii T."/>
            <person name="Iida T."/>
            <person name="Fujita J."/>
            <person name="Nakamura S."/>
        </authorList>
    </citation>
    <scope>NUCLEOTIDE SEQUENCE [LARGE SCALE GENOMIC DNA]</scope>
    <source>
        <strain evidence="1 2">JCM 15658</strain>
    </source>
</reference>
<keyword evidence="2" id="KW-1185">Reference proteome</keyword>
<gene>
    <name evidence="1" type="ORF">MMON_22630</name>
</gene>
<organism evidence="1 2">
    <name type="scientific">Mycolicibacterium monacense</name>
    <name type="common">Mycobacterium monacense</name>
    <dbReference type="NCBI Taxonomy" id="85693"/>
    <lineage>
        <taxon>Bacteria</taxon>
        <taxon>Bacillati</taxon>
        <taxon>Actinomycetota</taxon>
        <taxon>Actinomycetes</taxon>
        <taxon>Mycobacteriales</taxon>
        <taxon>Mycobacteriaceae</taxon>
        <taxon>Mycolicibacterium</taxon>
    </lineage>
</organism>
<proteinExistence type="predicted"/>
<dbReference type="RefSeq" id="WP_268793940.1">
    <property type="nucleotide sequence ID" value="NZ_AP022617.1"/>
</dbReference>
<dbReference type="EMBL" id="AP022617">
    <property type="protein sequence ID" value="BBZ60962.1"/>
    <property type="molecule type" value="Genomic_DNA"/>
</dbReference>
<dbReference type="Proteomes" id="UP000466039">
    <property type="component" value="Chromosome"/>
</dbReference>
<sequence length="44" mass="4754">MQSRECENAPRPSGTGDVLRRIADYTAGYAAAQNDAQAQRVGEE</sequence>
<name>A0AAD1IWL4_MYCMB</name>
<evidence type="ECO:0000313" key="2">
    <source>
        <dbReference type="Proteomes" id="UP000466039"/>
    </source>
</evidence>